<dbReference type="VEuPathDB" id="PiroplasmaDB:BBBOND_0310090"/>
<dbReference type="AlphaFoldDB" id="A0A061D8R5"/>
<feature type="compositionally biased region" description="Basic residues" evidence="1">
    <location>
        <begin position="125"/>
        <end position="143"/>
    </location>
</feature>
<proteinExistence type="predicted"/>
<keyword evidence="3" id="KW-1185">Reference proteome</keyword>
<organism evidence="2 3">
    <name type="scientific">Babesia bigemina</name>
    <dbReference type="NCBI Taxonomy" id="5866"/>
    <lineage>
        <taxon>Eukaryota</taxon>
        <taxon>Sar</taxon>
        <taxon>Alveolata</taxon>
        <taxon>Apicomplexa</taxon>
        <taxon>Aconoidasida</taxon>
        <taxon>Piroplasmida</taxon>
        <taxon>Babesiidae</taxon>
        <taxon>Babesia</taxon>
    </lineage>
</organism>
<dbReference type="Proteomes" id="UP000033188">
    <property type="component" value="Chromosome 3"/>
</dbReference>
<dbReference type="GeneID" id="24565647"/>
<dbReference type="KEGG" id="bbig:BBBOND_0310090"/>
<gene>
    <name evidence="2" type="ORF">BBBOND_0310090</name>
</gene>
<dbReference type="RefSeq" id="XP_012769292.1">
    <property type="nucleotide sequence ID" value="XM_012913838.1"/>
</dbReference>
<name>A0A061D8R5_BABBI</name>
<feature type="region of interest" description="Disordered" evidence="1">
    <location>
        <begin position="124"/>
        <end position="143"/>
    </location>
</feature>
<accession>A0A061D8R5</accession>
<evidence type="ECO:0000313" key="3">
    <source>
        <dbReference type="Proteomes" id="UP000033188"/>
    </source>
</evidence>
<dbReference type="OMA" id="CVANHER"/>
<dbReference type="EMBL" id="LK391709">
    <property type="protein sequence ID" value="CDR97106.1"/>
    <property type="molecule type" value="Genomic_DNA"/>
</dbReference>
<dbReference type="OrthoDB" id="373479at2759"/>
<reference evidence="3" key="1">
    <citation type="journal article" date="2014" name="Nucleic Acids Res.">
        <title>The evolutionary dynamics of variant antigen genes in Babesia reveal a history of genomic innovation underlying host-parasite interaction.</title>
        <authorList>
            <person name="Jackson A.P."/>
            <person name="Otto T.D."/>
            <person name="Darby A."/>
            <person name="Ramaprasad A."/>
            <person name="Xia D."/>
            <person name="Echaide I.E."/>
            <person name="Farber M."/>
            <person name="Gahlot S."/>
            <person name="Gamble J."/>
            <person name="Gupta D."/>
            <person name="Gupta Y."/>
            <person name="Jackson L."/>
            <person name="Malandrin L."/>
            <person name="Malas T.B."/>
            <person name="Moussa E."/>
            <person name="Nair M."/>
            <person name="Reid A.J."/>
            <person name="Sanders M."/>
            <person name="Sharma J."/>
            <person name="Tracey A."/>
            <person name="Quail M.A."/>
            <person name="Weir W."/>
            <person name="Wastling J.M."/>
            <person name="Hall N."/>
            <person name="Willadsen P."/>
            <person name="Lingelbach K."/>
            <person name="Shiels B."/>
            <person name="Tait A."/>
            <person name="Berriman M."/>
            <person name="Allred D.R."/>
            <person name="Pain A."/>
        </authorList>
    </citation>
    <scope>NUCLEOTIDE SEQUENCE [LARGE SCALE GENOMIC DNA]</scope>
    <source>
        <strain evidence="3">Bond</strain>
    </source>
</reference>
<evidence type="ECO:0000313" key="2">
    <source>
        <dbReference type="EMBL" id="CDR97106.1"/>
    </source>
</evidence>
<evidence type="ECO:0000256" key="1">
    <source>
        <dbReference type="SAM" id="MobiDB-lite"/>
    </source>
</evidence>
<sequence>MSVLRYAVRGRVQYYPVHIASELQYKRMRMGQWPPEGASPLHPVDRALGQAVLRLQPETLLCVANHERKPLIAFDSIKEALEKYENEEQVSLNAMLRKGVQEPDMRYEMRRLEVLEDNYAMQRMKTGRHSSHTIMRARPRNKK</sequence>
<protein>
    <submittedName>
        <fullName evidence="2">Uncharacterized protein</fullName>
    </submittedName>
</protein>